<gene>
    <name evidence="17" type="primary">murD</name>
    <name evidence="21" type="ORF">KHM83_12705</name>
</gene>
<evidence type="ECO:0000256" key="17">
    <source>
        <dbReference type="HAMAP-Rule" id="MF_00639"/>
    </source>
</evidence>
<evidence type="ECO:0000256" key="9">
    <source>
        <dbReference type="ARBA" id="ARBA00022741"/>
    </source>
</evidence>
<evidence type="ECO:0000256" key="14">
    <source>
        <dbReference type="ARBA" id="ARBA00030398"/>
    </source>
</evidence>
<feature type="binding site" evidence="17">
    <location>
        <begin position="119"/>
        <end position="125"/>
    </location>
    <ligand>
        <name>ATP</name>
        <dbReference type="ChEBI" id="CHEBI:30616"/>
    </ligand>
</feature>
<keyword evidence="7 17" id="KW-0963">Cytoplasm</keyword>
<evidence type="ECO:0000256" key="6">
    <source>
        <dbReference type="ARBA" id="ARBA00015655"/>
    </source>
</evidence>
<comment type="catalytic activity">
    <reaction evidence="16 17 18">
        <text>UDP-N-acetyl-alpha-D-muramoyl-L-alanine + D-glutamate + ATP = UDP-N-acetyl-alpha-D-muramoyl-L-alanyl-D-glutamate + ADP + phosphate + H(+)</text>
        <dbReference type="Rhea" id="RHEA:16429"/>
        <dbReference type="ChEBI" id="CHEBI:15378"/>
        <dbReference type="ChEBI" id="CHEBI:29986"/>
        <dbReference type="ChEBI" id="CHEBI:30616"/>
        <dbReference type="ChEBI" id="CHEBI:43474"/>
        <dbReference type="ChEBI" id="CHEBI:83898"/>
        <dbReference type="ChEBI" id="CHEBI:83900"/>
        <dbReference type="ChEBI" id="CHEBI:456216"/>
        <dbReference type="EC" id="6.3.2.9"/>
    </reaction>
</comment>
<evidence type="ECO:0000256" key="11">
    <source>
        <dbReference type="ARBA" id="ARBA00022960"/>
    </source>
</evidence>
<dbReference type="EC" id="6.3.2.9" evidence="5 17"/>
<keyword evidence="9 17" id="KW-0547">Nucleotide-binding</keyword>
<dbReference type="Pfam" id="PF21799">
    <property type="entry name" value="MurD-like_N"/>
    <property type="match status" value="1"/>
</dbReference>
<dbReference type="InterPro" id="IPR013221">
    <property type="entry name" value="Mur_ligase_cen"/>
</dbReference>
<dbReference type="EMBL" id="JAHBCL010000021">
    <property type="protein sequence ID" value="MBS7527537.1"/>
    <property type="molecule type" value="Genomic_DNA"/>
</dbReference>
<evidence type="ECO:0000256" key="16">
    <source>
        <dbReference type="ARBA" id="ARBA00047632"/>
    </source>
</evidence>
<feature type="domain" description="Mur ligase C-terminal" evidence="19">
    <location>
        <begin position="317"/>
        <end position="431"/>
    </location>
</feature>
<comment type="similarity">
    <text evidence="4 17">Belongs to the MurCDEF family.</text>
</comment>
<name>A0ABS5PU32_9FIRM</name>
<evidence type="ECO:0000256" key="18">
    <source>
        <dbReference type="RuleBase" id="RU003664"/>
    </source>
</evidence>
<evidence type="ECO:0000256" key="12">
    <source>
        <dbReference type="ARBA" id="ARBA00022984"/>
    </source>
</evidence>
<evidence type="ECO:0000256" key="5">
    <source>
        <dbReference type="ARBA" id="ARBA00012212"/>
    </source>
</evidence>
<keyword evidence="13 17" id="KW-0961">Cell wall biogenesis/degradation</keyword>
<keyword evidence="8 17" id="KW-0436">Ligase</keyword>
<evidence type="ECO:0000256" key="1">
    <source>
        <dbReference type="ARBA" id="ARBA00002734"/>
    </source>
</evidence>
<evidence type="ECO:0000313" key="22">
    <source>
        <dbReference type="Proteomes" id="UP000746471"/>
    </source>
</evidence>
<keyword evidence="22" id="KW-1185">Reference proteome</keyword>
<accession>A0ABS5PU32</accession>
<keyword evidence="17 18" id="KW-0132">Cell division</keyword>
<sequence>MNANMKQFEQKHILIVGMAKSGIAAASVLKKLQARVTITDLKTSEKLGALVDEAAPFADDFILGSMPEDIDAYDLIVMSPGVPMAIALVQKAKENHVEVIGEIELAYRLCKGSFIGITGTNGKTTTTALTGEIFEAAHRDHFVVGNIGLPAVSKALAATADTLMVTELSSFQLESIHTFKPHIAAVINITPDHLNRHKTMANYIAAKARIFENQSSEDFAVLNADDPLVSALAQQIKAKVVYFSLDRVLEEGVFIEDDAFIISIDGIRTKIADVSDLMIPGRHNRQNALVAMAIAFLSGIAPEAMRETLKTFKGVEHRIAYVSTVNDRVFYNDSKGTNPDSTLCAIAAMTRPTVMIAGGMDKGSSFELLAEALPERIKALVLLGETREKITAAAERAGFDNCYLVENMEAAVEKAYELSAPGDAILLSPACASWDMYPNFEARGLHFKACVKSIEIRWLT</sequence>
<dbReference type="SUPFAM" id="SSF53244">
    <property type="entry name" value="MurD-like peptide ligases, peptide-binding domain"/>
    <property type="match status" value="1"/>
</dbReference>
<dbReference type="PANTHER" id="PTHR43692:SF1">
    <property type="entry name" value="UDP-N-ACETYLMURAMOYLALANINE--D-GLUTAMATE LIGASE"/>
    <property type="match status" value="1"/>
</dbReference>
<evidence type="ECO:0000256" key="8">
    <source>
        <dbReference type="ARBA" id="ARBA00022598"/>
    </source>
</evidence>
<evidence type="ECO:0000256" key="13">
    <source>
        <dbReference type="ARBA" id="ARBA00023316"/>
    </source>
</evidence>
<dbReference type="InterPro" id="IPR036615">
    <property type="entry name" value="Mur_ligase_C_dom_sf"/>
</dbReference>
<dbReference type="SUPFAM" id="SSF51984">
    <property type="entry name" value="MurCD N-terminal domain"/>
    <property type="match status" value="1"/>
</dbReference>
<dbReference type="HAMAP" id="MF_00639">
    <property type="entry name" value="MurD"/>
    <property type="match status" value="1"/>
</dbReference>
<dbReference type="InterPro" id="IPR036565">
    <property type="entry name" value="Mur-like_cat_sf"/>
</dbReference>
<protein>
    <recommendedName>
        <fullName evidence="6 17">UDP-N-acetylmuramoylalanine--D-glutamate ligase</fullName>
        <ecNumber evidence="5 17">6.3.2.9</ecNumber>
    </recommendedName>
    <alternativeName>
        <fullName evidence="15 17">D-glutamic acid-adding enzyme</fullName>
    </alternativeName>
    <alternativeName>
        <fullName evidence="14 17">UDP-N-acetylmuramoyl-L-alanyl-D-glutamate synthetase</fullName>
    </alternativeName>
</protein>
<feature type="domain" description="Mur ligase central" evidence="20">
    <location>
        <begin position="117"/>
        <end position="295"/>
    </location>
</feature>
<dbReference type="Gene3D" id="3.40.1190.10">
    <property type="entry name" value="Mur-like, catalytic domain"/>
    <property type="match status" value="1"/>
</dbReference>
<evidence type="ECO:0000256" key="7">
    <source>
        <dbReference type="ARBA" id="ARBA00022490"/>
    </source>
</evidence>
<evidence type="ECO:0000259" key="19">
    <source>
        <dbReference type="Pfam" id="PF02875"/>
    </source>
</evidence>
<comment type="pathway">
    <text evidence="3 17 18">Cell wall biogenesis; peptidoglycan biosynthesis.</text>
</comment>
<evidence type="ECO:0000256" key="4">
    <source>
        <dbReference type="ARBA" id="ARBA00010416"/>
    </source>
</evidence>
<evidence type="ECO:0000256" key="3">
    <source>
        <dbReference type="ARBA" id="ARBA00004752"/>
    </source>
</evidence>
<reference evidence="21 22" key="1">
    <citation type="submission" date="2021-05" db="EMBL/GenBank/DDBJ databases">
        <title>Fusibacter ferrireducens sp. nov., an anaerobic, sulfur- and Fe-reducing bacterium isolated from the mangrove sediment.</title>
        <authorList>
            <person name="Qiu D."/>
        </authorList>
    </citation>
    <scope>NUCLEOTIDE SEQUENCE [LARGE SCALE GENOMIC DNA]</scope>
    <source>
        <strain evidence="21 22">DSM 12116</strain>
    </source>
</reference>
<evidence type="ECO:0000256" key="2">
    <source>
        <dbReference type="ARBA" id="ARBA00004496"/>
    </source>
</evidence>
<dbReference type="GO" id="GO:0008764">
    <property type="term" value="F:UDP-N-acetylmuramoylalanine-D-glutamate ligase activity"/>
    <property type="evidence" value="ECO:0007669"/>
    <property type="project" value="UniProtKB-EC"/>
</dbReference>
<dbReference type="Pfam" id="PF08245">
    <property type="entry name" value="Mur_ligase_M"/>
    <property type="match status" value="1"/>
</dbReference>
<dbReference type="RefSeq" id="WP_213237398.1">
    <property type="nucleotide sequence ID" value="NZ_JAHBCL010000021.1"/>
</dbReference>
<keyword evidence="10 17" id="KW-0067">ATP-binding</keyword>
<keyword evidence="17 18" id="KW-0131">Cell cycle</keyword>
<keyword evidence="12 17" id="KW-0573">Peptidoglycan synthesis</keyword>
<evidence type="ECO:0000259" key="20">
    <source>
        <dbReference type="Pfam" id="PF08245"/>
    </source>
</evidence>
<organism evidence="21 22">
    <name type="scientific">Fusibacter paucivorans</name>
    <dbReference type="NCBI Taxonomy" id="76009"/>
    <lineage>
        <taxon>Bacteria</taxon>
        <taxon>Bacillati</taxon>
        <taxon>Bacillota</taxon>
        <taxon>Clostridia</taxon>
        <taxon>Eubacteriales</taxon>
        <taxon>Eubacteriales Family XII. Incertae Sedis</taxon>
        <taxon>Fusibacter</taxon>
    </lineage>
</organism>
<dbReference type="InterPro" id="IPR004101">
    <property type="entry name" value="Mur_ligase_C"/>
</dbReference>
<proteinExistence type="inferred from homology"/>
<dbReference type="Gene3D" id="3.90.190.20">
    <property type="entry name" value="Mur ligase, C-terminal domain"/>
    <property type="match status" value="1"/>
</dbReference>
<comment type="function">
    <text evidence="1 17 18">Cell wall formation. Catalyzes the addition of glutamate to the nucleotide precursor UDP-N-acetylmuramoyl-L-alanine (UMA).</text>
</comment>
<comment type="subcellular location">
    <subcellularLocation>
        <location evidence="2 17 18">Cytoplasm</location>
    </subcellularLocation>
</comment>
<evidence type="ECO:0000256" key="10">
    <source>
        <dbReference type="ARBA" id="ARBA00022840"/>
    </source>
</evidence>
<comment type="caution">
    <text evidence="21">The sequence shown here is derived from an EMBL/GenBank/DDBJ whole genome shotgun (WGS) entry which is preliminary data.</text>
</comment>
<evidence type="ECO:0000313" key="21">
    <source>
        <dbReference type="EMBL" id="MBS7527537.1"/>
    </source>
</evidence>
<evidence type="ECO:0000256" key="15">
    <source>
        <dbReference type="ARBA" id="ARBA00032324"/>
    </source>
</evidence>
<dbReference type="PANTHER" id="PTHR43692">
    <property type="entry name" value="UDP-N-ACETYLMURAMOYLALANINE--D-GLUTAMATE LIGASE"/>
    <property type="match status" value="1"/>
</dbReference>
<dbReference type="Gene3D" id="3.40.50.720">
    <property type="entry name" value="NAD(P)-binding Rossmann-like Domain"/>
    <property type="match status" value="1"/>
</dbReference>
<dbReference type="InterPro" id="IPR005762">
    <property type="entry name" value="MurD"/>
</dbReference>
<dbReference type="Pfam" id="PF02875">
    <property type="entry name" value="Mur_ligase_C"/>
    <property type="match status" value="1"/>
</dbReference>
<dbReference type="Proteomes" id="UP000746471">
    <property type="component" value="Unassembled WGS sequence"/>
</dbReference>
<dbReference type="NCBIfam" id="TIGR01087">
    <property type="entry name" value="murD"/>
    <property type="match status" value="1"/>
</dbReference>
<keyword evidence="11 17" id="KW-0133">Cell shape</keyword>
<dbReference type="SUPFAM" id="SSF53623">
    <property type="entry name" value="MurD-like peptide ligases, catalytic domain"/>
    <property type="match status" value="1"/>
</dbReference>